<evidence type="ECO:0000256" key="3">
    <source>
        <dbReference type="ARBA" id="ARBA00023082"/>
    </source>
</evidence>
<dbReference type="InterPro" id="IPR013325">
    <property type="entry name" value="RNA_pol_sigma_r2"/>
</dbReference>
<name>A0ABP8DG82_9ACTN</name>
<dbReference type="InterPro" id="IPR036388">
    <property type="entry name" value="WH-like_DNA-bd_sf"/>
</dbReference>
<comment type="caution">
    <text evidence="9">The sequence shown here is derived from an EMBL/GenBank/DDBJ whole genome shotgun (WGS) entry which is preliminary data.</text>
</comment>
<protein>
    <submittedName>
        <fullName evidence="9">SigE family RNA polymerase sigma factor</fullName>
    </submittedName>
</protein>
<evidence type="ECO:0000256" key="5">
    <source>
        <dbReference type="ARBA" id="ARBA00023163"/>
    </source>
</evidence>
<dbReference type="InterPro" id="IPR013249">
    <property type="entry name" value="RNA_pol_sigma70_r4_t2"/>
</dbReference>
<keyword evidence="4" id="KW-0238">DNA-binding</keyword>
<proteinExistence type="inferred from homology"/>
<dbReference type="EMBL" id="BAABAT010000019">
    <property type="protein sequence ID" value="GAA4254976.1"/>
    <property type="molecule type" value="Genomic_DNA"/>
</dbReference>
<evidence type="ECO:0000313" key="10">
    <source>
        <dbReference type="Proteomes" id="UP001500620"/>
    </source>
</evidence>
<keyword evidence="3" id="KW-0731">Sigma factor</keyword>
<feature type="region of interest" description="Disordered" evidence="6">
    <location>
        <begin position="1"/>
        <end position="28"/>
    </location>
</feature>
<evidence type="ECO:0000313" key="9">
    <source>
        <dbReference type="EMBL" id="GAA4254976.1"/>
    </source>
</evidence>
<reference evidence="10" key="1">
    <citation type="journal article" date="2019" name="Int. J. Syst. Evol. Microbiol.">
        <title>The Global Catalogue of Microorganisms (GCM) 10K type strain sequencing project: providing services to taxonomists for standard genome sequencing and annotation.</title>
        <authorList>
            <consortium name="The Broad Institute Genomics Platform"/>
            <consortium name="The Broad Institute Genome Sequencing Center for Infectious Disease"/>
            <person name="Wu L."/>
            <person name="Ma J."/>
        </authorList>
    </citation>
    <scope>NUCLEOTIDE SEQUENCE [LARGE SCALE GENOMIC DNA]</scope>
    <source>
        <strain evidence="10">JCM 17441</strain>
    </source>
</reference>
<comment type="similarity">
    <text evidence="1">Belongs to the sigma-70 factor family. ECF subfamily.</text>
</comment>
<evidence type="ECO:0000259" key="8">
    <source>
        <dbReference type="Pfam" id="PF08281"/>
    </source>
</evidence>
<accession>A0ABP8DG82</accession>
<dbReference type="CDD" id="cd06171">
    <property type="entry name" value="Sigma70_r4"/>
    <property type="match status" value="1"/>
</dbReference>
<organism evidence="9 10">
    <name type="scientific">Dactylosporangium darangshiense</name>
    <dbReference type="NCBI Taxonomy" id="579108"/>
    <lineage>
        <taxon>Bacteria</taxon>
        <taxon>Bacillati</taxon>
        <taxon>Actinomycetota</taxon>
        <taxon>Actinomycetes</taxon>
        <taxon>Micromonosporales</taxon>
        <taxon>Micromonosporaceae</taxon>
        <taxon>Dactylosporangium</taxon>
    </lineage>
</organism>
<dbReference type="NCBIfam" id="TIGR02937">
    <property type="entry name" value="sigma70-ECF"/>
    <property type="match status" value="1"/>
</dbReference>
<dbReference type="InterPro" id="IPR013324">
    <property type="entry name" value="RNA_pol_sigma_r3/r4-like"/>
</dbReference>
<dbReference type="Pfam" id="PF04542">
    <property type="entry name" value="Sigma70_r2"/>
    <property type="match status" value="1"/>
</dbReference>
<keyword evidence="5" id="KW-0804">Transcription</keyword>
<dbReference type="Gene3D" id="1.10.1740.10">
    <property type="match status" value="1"/>
</dbReference>
<evidence type="ECO:0000259" key="7">
    <source>
        <dbReference type="Pfam" id="PF04542"/>
    </source>
</evidence>
<dbReference type="PANTHER" id="PTHR43133:SF50">
    <property type="entry name" value="ECF RNA POLYMERASE SIGMA FACTOR SIGM"/>
    <property type="match status" value="1"/>
</dbReference>
<dbReference type="SUPFAM" id="SSF88659">
    <property type="entry name" value="Sigma3 and sigma4 domains of RNA polymerase sigma factors"/>
    <property type="match status" value="1"/>
</dbReference>
<dbReference type="InterPro" id="IPR039425">
    <property type="entry name" value="RNA_pol_sigma-70-like"/>
</dbReference>
<keyword evidence="2" id="KW-0805">Transcription regulation</keyword>
<gene>
    <name evidence="9" type="ORF">GCM10022255_061830</name>
</gene>
<dbReference type="InterPro" id="IPR007627">
    <property type="entry name" value="RNA_pol_sigma70_r2"/>
</dbReference>
<dbReference type="SUPFAM" id="SSF88946">
    <property type="entry name" value="Sigma2 domain of RNA polymerase sigma factors"/>
    <property type="match status" value="1"/>
</dbReference>
<sequence>MADAAAAAWDGGPVQVATPDEPARDENARGWSADDAIGALFAAHYRGLVRLAVLLLHDSGLAEDVVQDAYVALHRRWWRLRDADKALPYLRTSVVNGARSALRKRGVAERHLAREEAQLQVVASAETGALSLLAHREVLDAVRRLPTRQREAIVLRYYGELSEAEIADAMGVSRGAVKSHAARGMAALRQSLERTL</sequence>
<evidence type="ECO:0000256" key="6">
    <source>
        <dbReference type="SAM" id="MobiDB-lite"/>
    </source>
</evidence>
<dbReference type="Pfam" id="PF08281">
    <property type="entry name" value="Sigma70_r4_2"/>
    <property type="match status" value="1"/>
</dbReference>
<evidence type="ECO:0000256" key="1">
    <source>
        <dbReference type="ARBA" id="ARBA00010641"/>
    </source>
</evidence>
<dbReference type="PANTHER" id="PTHR43133">
    <property type="entry name" value="RNA POLYMERASE ECF-TYPE SIGMA FACTO"/>
    <property type="match status" value="1"/>
</dbReference>
<keyword evidence="10" id="KW-1185">Reference proteome</keyword>
<feature type="domain" description="RNA polymerase sigma-70 region 2" evidence="7">
    <location>
        <begin position="40"/>
        <end position="106"/>
    </location>
</feature>
<dbReference type="NCBIfam" id="TIGR02983">
    <property type="entry name" value="SigE-fam_strep"/>
    <property type="match status" value="1"/>
</dbReference>
<evidence type="ECO:0000256" key="2">
    <source>
        <dbReference type="ARBA" id="ARBA00023015"/>
    </source>
</evidence>
<feature type="domain" description="RNA polymerase sigma factor 70 region 4 type 2" evidence="8">
    <location>
        <begin position="136"/>
        <end position="188"/>
    </location>
</feature>
<dbReference type="Proteomes" id="UP001500620">
    <property type="component" value="Unassembled WGS sequence"/>
</dbReference>
<dbReference type="Gene3D" id="1.10.10.10">
    <property type="entry name" value="Winged helix-like DNA-binding domain superfamily/Winged helix DNA-binding domain"/>
    <property type="match status" value="1"/>
</dbReference>
<dbReference type="InterPro" id="IPR014284">
    <property type="entry name" value="RNA_pol_sigma-70_dom"/>
</dbReference>
<evidence type="ECO:0000256" key="4">
    <source>
        <dbReference type="ARBA" id="ARBA00023125"/>
    </source>
</evidence>
<dbReference type="InterPro" id="IPR014325">
    <property type="entry name" value="RNA_pol_sigma-E_actinobac"/>
</dbReference>